<evidence type="ECO:0000259" key="10">
    <source>
        <dbReference type="Pfam" id="PF00501"/>
    </source>
</evidence>
<reference evidence="12 13" key="1">
    <citation type="submission" date="2016-10" db="EMBL/GenBank/DDBJ databases">
        <authorList>
            <person name="de Groot N.N."/>
        </authorList>
    </citation>
    <scope>NUCLEOTIDE SEQUENCE [LARGE SCALE GENOMIC DNA]</scope>
    <source>
        <strain evidence="12 13">DSM 27375</strain>
    </source>
</reference>
<dbReference type="Gene3D" id="3.40.50.12780">
    <property type="entry name" value="N-terminal domain of ligase-like"/>
    <property type="match status" value="1"/>
</dbReference>
<dbReference type="InterPro" id="IPR025110">
    <property type="entry name" value="AMP-bd_C"/>
</dbReference>
<dbReference type="Pfam" id="PF13193">
    <property type="entry name" value="AMP-binding_C"/>
    <property type="match status" value="1"/>
</dbReference>
<evidence type="ECO:0000256" key="6">
    <source>
        <dbReference type="ARBA" id="ARBA00022842"/>
    </source>
</evidence>
<evidence type="ECO:0000256" key="9">
    <source>
        <dbReference type="ARBA" id="ARBA00067668"/>
    </source>
</evidence>
<dbReference type="Gene3D" id="3.30.300.30">
    <property type="match status" value="1"/>
</dbReference>
<keyword evidence="4 12" id="KW-0436">Ligase</keyword>
<gene>
    <name evidence="12" type="ORF">SAMN04488117_11047</name>
</gene>
<protein>
    <recommendedName>
        <fullName evidence="9">3-methylmercaptopropionyl-CoA ligase</fullName>
        <ecNumber evidence="8">6.2.1.44</ecNumber>
    </recommendedName>
</protein>
<evidence type="ECO:0000256" key="5">
    <source>
        <dbReference type="ARBA" id="ARBA00022723"/>
    </source>
</evidence>
<dbReference type="EMBL" id="FNBL01000010">
    <property type="protein sequence ID" value="SDG01165.1"/>
    <property type="molecule type" value="Genomic_DNA"/>
</dbReference>
<dbReference type="InterPro" id="IPR042099">
    <property type="entry name" value="ANL_N_sf"/>
</dbReference>
<dbReference type="InterPro" id="IPR045851">
    <property type="entry name" value="AMP-bd_C_sf"/>
</dbReference>
<proteinExistence type="inferred from homology"/>
<evidence type="ECO:0000256" key="1">
    <source>
        <dbReference type="ARBA" id="ARBA00001946"/>
    </source>
</evidence>
<dbReference type="GO" id="GO:0006631">
    <property type="term" value="P:fatty acid metabolic process"/>
    <property type="evidence" value="ECO:0007669"/>
    <property type="project" value="TreeGrafter"/>
</dbReference>
<keyword evidence="6" id="KW-0460">Magnesium</keyword>
<dbReference type="OrthoDB" id="9803968at2"/>
<dbReference type="PROSITE" id="PS00455">
    <property type="entry name" value="AMP_BINDING"/>
    <property type="match status" value="1"/>
</dbReference>
<dbReference type="InterPro" id="IPR020845">
    <property type="entry name" value="AMP-binding_CS"/>
</dbReference>
<evidence type="ECO:0000256" key="3">
    <source>
        <dbReference type="ARBA" id="ARBA00011738"/>
    </source>
</evidence>
<dbReference type="InterPro" id="IPR000873">
    <property type="entry name" value="AMP-dep_synth/lig_dom"/>
</dbReference>
<comment type="cofactor">
    <cofactor evidence="1">
        <name>Mg(2+)</name>
        <dbReference type="ChEBI" id="CHEBI:18420"/>
    </cofactor>
</comment>
<accession>A0A1G7QRM7</accession>
<dbReference type="PANTHER" id="PTHR43201">
    <property type="entry name" value="ACYL-COA SYNTHETASE"/>
    <property type="match status" value="1"/>
</dbReference>
<comment type="subunit">
    <text evidence="3">Homodimer.</text>
</comment>
<dbReference type="AlphaFoldDB" id="A0A1G7QRM7"/>
<dbReference type="Pfam" id="PF00501">
    <property type="entry name" value="AMP-binding"/>
    <property type="match status" value="1"/>
</dbReference>
<evidence type="ECO:0000256" key="2">
    <source>
        <dbReference type="ARBA" id="ARBA00006432"/>
    </source>
</evidence>
<dbReference type="SUPFAM" id="SSF56801">
    <property type="entry name" value="Acetyl-CoA synthetase-like"/>
    <property type="match status" value="1"/>
</dbReference>
<evidence type="ECO:0000313" key="13">
    <source>
        <dbReference type="Proteomes" id="UP000182284"/>
    </source>
</evidence>
<feature type="domain" description="AMP-binding enzyme C-terminal" evidence="11">
    <location>
        <begin position="411"/>
        <end position="486"/>
    </location>
</feature>
<organism evidence="12 13">
    <name type="scientific">Celeribacter baekdonensis</name>
    <dbReference type="NCBI Taxonomy" id="875171"/>
    <lineage>
        <taxon>Bacteria</taxon>
        <taxon>Pseudomonadati</taxon>
        <taxon>Pseudomonadota</taxon>
        <taxon>Alphaproteobacteria</taxon>
        <taxon>Rhodobacterales</taxon>
        <taxon>Roseobacteraceae</taxon>
        <taxon>Celeribacter</taxon>
    </lineage>
</organism>
<sequence length="503" mass="54846">MNIANWLYQTALSWPNRPALYEGDVLRQTYADLLQTTCNRAAWLRTEHGVQAGDRVAVFAKNAPEYIEVLHACWWLGAVVVPINCKLHPREAEWIIRDSEAALVFTQSGALFAEQADIHEAALCMPVTQDEKVAAPAQVEDQDLAWLFYTSGTTGTPKGVMLSHGNVRQMTLCYALDVDAAHPNDHMLYAAPMSHGAGLYMFAQIRAGGAHLIPASHGFDSEEIIGLAKTRGNLVFFAAPTMVKRLIAASKALGYTGEGIRTIIYGGGPMYANDINEALTCYGPRFVQIYGQGETPMTISVLGRDLVADQSNPRWQARRASVGIAQGAVTLAVLGPDGSVVPPGVTGEICVQGPTVMQGYWKNAQASEQALNGGWLHTGDLGHLDEDGFLYLTDRSKDVIISGGTNIYPREVEEALLCHPAVFEVAVIGVPEPDWGEQVLAYVVFEHGQSASVPELDRWCRQHIAAFKRPKRYEFVKDLPKNSYGKVLKTDLRTQAASEAAPV</sequence>
<dbReference type="Proteomes" id="UP000182284">
    <property type="component" value="Unassembled WGS sequence"/>
</dbReference>
<evidence type="ECO:0000313" key="12">
    <source>
        <dbReference type="EMBL" id="SDG01165.1"/>
    </source>
</evidence>
<dbReference type="FunFam" id="3.30.300.30:FF:000008">
    <property type="entry name" value="2,3-dihydroxybenzoate-AMP ligase"/>
    <property type="match status" value="1"/>
</dbReference>
<evidence type="ECO:0000256" key="4">
    <source>
        <dbReference type="ARBA" id="ARBA00022598"/>
    </source>
</evidence>
<evidence type="ECO:0000256" key="8">
    <source>
        <dbReference type="ARBA" id="ARBA00066616"/>
    </source>
</evidence>
<feature type="domain" description="AMP-dependent synthetase/ligase" evidence="10">
    <location>
        <begin position="9"/>
        <end position="361"/>
    </location>
</feature>
<keyword evidence="5" id="KW-0479">Metal-binding</keyword>
<dbReference type="RefSeq" id="WP_074646221.1">
    <property type="nucleotide sequence ID" value="NZ_FNBL01000010.1"/>
</dbReference>
<dbReference type="GO" id="GO:0031956">
    <property type="term" value="F:medium-chain fatty acid-CoA ligase activity"/>
    <property type="evidence" value="ECO:0007669"/>
    <property type="project" value="TreeGrafter"/>
</dbReference>
<dbReference type="EC" id="6.2.1.44" evidence="8"/>
<dbReference type="GO" id="GO:0046872">
    <property type="term" value="F:metal ion binding"/>
    <property type="evidence" value="ECO:0007669"/>
    <property type="project" value="UniProtKB-KW"/>
</dbReference>
<comment type="similarity">
    <text evidence="2">Belongs to the ATP-dependent AMP-binding enzyme family.</text>
</comment>
<evidence type="ECO:0000259" key="11">
    <source>
        <dbReference type="Pfam" id="PF13193"/>
    </source>
</evidence>
<evidence type="ECO:0000256" key="7">
    <source>
        <dbReference type="ARBA" id="ARBA00051915"/>
    </source>
</evidence>
<name>A0A1G7QRM7_9RHOB</name>
<comment type="catalytic activity">
    <reaction evidence="7">
        <text>3-(methylsulfanyl)propanoate + ATP + CoA = 3-(methylsulfanyl)propanoyl-CoA + AMP + diphosphate</text>
        <dbReference type="Rhea" id="RHEA:43052"/>
        <dbReference type="ChEBI" id="CHEBI:30616"/>
        <dbReference type="ChEBI" id="CHEBI:33019"/>
        <dbReference type="ChEBI" id="CHEBI:49016"/>
        <dbReference type="ChEBI" id="CHEBI:57287"/>
        <dbReference type="ChEBI" id="CHEBI:82815"/>
        <dbReference type="ChEBI" id="CHEBI:456215"/>
        <dbReference type="EC" id="6.2.1.44"/>
    </reaction>
    <physiologicalReaction direction="left-to-right" evidence="7">
        <dbReference type="Rhea" id="RHEA:43053"/>
    </physiologicalReaction>
</comment>
<dbReference type="PANTHER" id="PTHR43201:SF5">
    <property type="entry name" value="MEDIUM-CHAIN ACYL-COA LIGASE ACSF2, MITOCHONDRIAL"/>
    <property type="match status" value="1"/>
</dbReference>